<comment type="caution">
    <text evidence="1">The sequence shown here is derived from an EMBL/GenBank/DDBJ whole genome shotgun (WGS) entry which is preliminary data.</text>
</comment>
<keyword evidence="2" id="KW-1185">Reference proteome</keyword>
<protein>
    <submittedName>
        <fullName evidence="1">Uncharacterized protein</fullName>
    </submittedName>
</protein>
<dbReference type="EMBL" id="RCSW01000002">
    <property type="protein sequence ID" value="KAF7953596.1"/>
    <property type="molecule type" value="Genomic_DNA"/>
</dbReference>
<sequence length="257" mass="29890">MPQNRLSPLTCLTPTPFQRLSPFPTESLTTNKHIDYNWYGSFDRHKIVTEATSFLSTHASFSASCISSTFFDFLDIAWKYCNEYERIPTEACWFTIRLTKPSDVFVMPRWHRDARMFDCTCLHSQSGHEDEGSSSDPKKEKAIHSKYATTLLGPCTRLLPETPFVRSSMVEVMGLSCEEEERIQLAKRFENEECVSLVVGDIIRFTWGDEDSPVHSEPDISCSHRVFLSLMFGSEEELRQMCKWRDMEFREYKIDSR</sequence>
<dbReference type="RefSeq" id="XP_038737406.1">
    <property type="nucleotide sequence ID" value="XM_038871505.1"/>
</dbReference>
<evidence type="ECO:0000313" key="2">
    <source>
        <dbReference type="Proteomes" id="UP000710849"/>
    </source>
</evidence>
<dbReference type="Proteomes" id="UP000710849">
    <property type="component" value="Unassembled WGS sequence"/>
</dbReference>
<evidence type="ECO:0000313" key="1">
    <source>
        <dbReference type="EMBL" id="KAF7953596.1"/>
    </source>
</evidence>
<dbReference type="AlphaFoldDB" id="A0A9P5IXW5"/>
<organism evidence="1 2">
    <name type="scientific">Botrytis byssoidea</name>
    <dbReference type="NCBI Taxonomy" id="139641"/>
    <lineage>
        <taxon>Eukaryota</taxon>
        <taxon>Fungi</taxon>
        <taxon>Dikarya</taxon>
        <taxon>Ascomycota</taxon>
        <taxon>Pezizomycotina</taxon>
        <taxon>Leotiomycetes</taxon>
        <taxon>Helotiales</taxon>
        <taxon>Sclerotiniaceae</taxon>
        <taxon>Botrytis</taxon>
    </lineage>
</organism>
<gene>
    <name evidence="1" type="ORF">EAE97_000995</name>
</gene>
<proteinExistence type="predicted"/>
<reference evidence="1 2" key="1">
    <citation type="journal article" date="2020" name="Genome Biol. Evol.">
        <title>Comparative genomics of Sclerotiniaceae.</title>
        <authorList>
            <person name="Valero Jimenez C.A."/>
            <person name="Steentjes M."/>
            <person name="Scholten O.E."/>
            <person name="Van Kan J.A.L."/>
        </authorList>
    </citation>
    <scope>NUCLEOTIDE SEQUENCE [LARGE SCALE GENOMIC DNA]</scope>
    <source>
        <strain evidence="1 2">MUCL 94</strain>
    </source>
</reference>
<name>A0A9P5IXW5_9HELO</name>
<accession>A0A9P5IXW5</accession>
<dbReference type="GeneID" id="62144584"/>